<dbReference type="AlphaFoldDB" id="A0A4Y7WDJ6"/>
<sequence length="89" mass="10703">MNKNESHMLNKTWAEQKISLKEGAYVAGIQFNYIWTSWEKAEFKRLWKAEKGLMFIANFFDRRWEEVLVLAADLVDRGELKVRERAFFQ</sequence>
<gene>
    <name evidence="1" type="ORF">E2L03_20030</name>
</gene>
<dbReference type="Proteomes" id="UP000298210">
    <property type="component" value="Unassembled WGS sequence"/>
</dbReference>
<evidence type="ECO:0000313" key="1">
    <source>
        <dbReference type="EMBL" id="TES45674.1"/>
    </source>
</evidence>
<name>A0A4Y7WDJ6_9BACI</name>
<comment type="caution">
    <text evidence="1">The sequence shown here is derived from an EMBL/GenBank/DDBJ whole genome shotgun (WGS) entry which is preliminary data.</text>
</comment>
<dbReference type="RefSeq" id="WP_134260316.1">
    <property type="nucleotide sequence ID" value="NZ_LDIM01000012.1"/>
</dbReference>
<proteinExistence type="predicted"/>
<accession>A0A4Y7WDJ6</accession>
<protein>
    <submittedName>
        <fullName evidence="1">Uncharacterized protein</fullName>
    </submittedName>
</protein>
<evidence type="ECO:0000313" key="2">
    <source>
        <dbReference type="Proteomes" id="UP000298210"/>
    </source>
</evidence>
<dbReference type="EMBL" id="SNUX01000005">
    <property type="protein sequence ID" value="TES45674.1"/>
    <property type="molecule type" value="Genomic_DNA"/>
</dbReference>
<organism evidence="1 2">
    <name type="scientific">Shouchella lehensis</name>
    <dbReference type="NCBI Taxonomy" id="300825"/>
    <lineage>
        <taxon>Bacteria</taxon>
        <taxon>Bacillati</taxon>
        <taxon>Bacillota</taxon>
        <taxon>Bacilli</taxon>
        <taxon>Bacillales</taxon>
        <taxon>Bacillaceae</taxon>
        <taxon>Shouchella</taxon>
    </lineage>
</organism>
<reference evidence="1 2" key="1">
    <citation type="submission" date="2019-03" db="EMBL/GenBank/DDBJ databases">
        <authorList>
            <person name="Liu G."/>
        </authorList>
    </citation>
    <scope>NUCLEOTIDE SEQUENCE [LARGE SCALE GENOMIC DNA]</scope>
    <source>
        <strain evidence="1 2">DSM 19099</strain>
    </source>
</reference>